<name>A0A2J8NMM6_PANTR</name>
<dbReference type="PANTHER" id="PTHR46682">
    <property type="entry name" value="ADHESION G-PROTEIN COUPLED RECEPTOR V1"/>
    <property type="match status" value="1"/>
</dbReference>
<accession>A0A2J8NMM6</accession>
<dbReference type="PANTHER" id="PTHR46682:SF1">
    <property type="entry name" value="ADHESION G-PROTEIN COUPLED RECEPTOR V1"/>
    <property type="match status" value="1"/>
</dbReference>
<protein>
    <submittedName>
        <fullName evidence="1">ADGRV1 isoform 30</fullName>
    </submittedName>
</protein>
<evidence type="ECO:0000313" key="2">
    <source>
        <dbReference type="Proteomes" id="UP000236370"/>
    </source>
</evidence>
<proteinExistence type="predicted"/>
<reference evidence="1 2" key="1">
    <citation type="submission" date="2017-12" db="EMBL/GenBank/DDBJ databases">
        <title>High-resolution comparative analysis of great ape genomes.</title>
        <authorList>
            <person name="Pollen A."/>
            <person name="Hastie A."/>
            <person name="Hormozdiari F."/>
            <person name="Dougherty M."/>
            <person name="Liu R."/>
            <person name="Chaisson M."/>
            <person name="Hoppe E."/>
            <person name="Hill C."/>
            <person name="Pang A."/>
            <person name="Hillier L."/>
            <person name="Baker C."/>
            <person name="Armstrong J."/>
            <person name="Shendure J."/>
            <person name="Paten B."/>
            <person name="Wilson R."/>
            <person name="Chao H."/>
            <person name="Schneider V."/>
            <person name="Ventura M."/>
            <person name="Kronenberg Z."/>
            <person name="Murali S."/>
            <person name="Gordon D."/>
            <person name="Cantsilieris S."/>
            <person name="Munson K."/>
            <person name="Nelson B."/>
            <person name="Raja A."/>
            <person name="Underwood J."/>
            <person name="Diekhans M."/>
            <person name="Fiddes I."/>
            <person name="Haussler D."/>
            <person name="Eichler E."/>
        </authorList>
    </citation>
    <scope>NUCLEOTIDE SEQUENCE [LARGE SCALE GENOMIC DNA]</scope>
    <source>
        <strain evidence="1">Yerkes chimp pedigree #C0471</strain>
    </source>
</reference>
<feature type="non-terminal residue" evidence="1">
    <location>
        <position position="1"/>
    </location>
</feature>
<organism evidence="1 2">
    <name type="scientific">Pan troglodytes</name>
    <name type="common">Chimpanzee</name>
    <dbReference type="NCBI Taxonomy" id="9598"/>
    <lineage>
        <taxon>Eukaryota</taxon>
        <taxon>Metazoa</taxon>
        <taxon>Chordata</taxon>
        <taxon>Craniata</taxon>
        <taxon>Vertebrata</taxon>
        <taxon>Euteleostomi</taxon>
        <taxon>Mammalia</taxon>
        <taxon>Eutheria</taxon>
        <taxon>Euarchontoglires</taxon>
        <taxon>Primates</taxon>
        <taxon>Haplorrhini</taxon>
        <taxon>Catarrhini</taxon>
        <taxon>Hominidae</taxon>
        <taxon>Pan</taxon>
    </lineage>
</organism>
<gene>
    <name evidence="1" type="ORF">CK820_G0009207</name>
</gene>
<dbReference type="AlphaFoldDB" id="A0A2J8NMM6"/>
<dbReference type="InterPro" id="IPR026919">
    <property type="entry name" value="ADGRV1"/>
</dbReference>
<dbReference type="GO" id="GO:0016020">
    <property type="term" value="C:membrane"/>
    <property type="evidence" value="ECO:0007669"/>
    <property type="project" value="InterPro"/>
</dbReference>
<comment type="caution">
    <text evidence="1">The sequence shown here is derived from an EMBL/GenBank/DDBJ whole genome shotgun (WGS) entry which is preliminary data.</text>
</comment>
<sequence>LPTIHKRASLGVASQILVTIAASDHADGVFEFSPESLFVSGTEPEDGYSTVTLNFQILHVLGLR</sequence>
<dbReference type="EMBL" id="NBAG03000226">
    <property type="protein sequence ID" value="PNI73018.1"/>
    <property type="molecule type" value="Genomic_DNA"/>
</dbReference>
<dbReference type="GO" id="GO:0004930">
    <property type="term" value="F:G protein-coupled receptor activity"/>
    <property type="evidence" value="ECO:0007669"/>
    <property type="project" value="InterPro"/>
</dbReference>
<evidence type="ECO:0000313" key="1">
    <source>
        <dbReference type="EMBL" id="PNI73018.1"/>
    </source>
</evidence>
<dbReference type="Proteomes" id="UP000236370">
    <property type="component" value="Unassembled WGS sequence"/>
</dbReference>